<dbReference type="InterPro" id="IPR013332">
    <property type="entry name" value="KPR_N"/>
</dbReference>
<comment type="caution">
    <text evidence="12">The sequence shown here is derived from an EMBL/GenBank/DDBJ whole genome shotgun (WGS) entry which is preliminary data.</text>
</comment>
<dbReference type="InterPro" id="IPR051402">
    <property type="entry name" value="KPR-Related"/>
</dbReference>
<dbReference type="InterPro" id="IPR036291">
    <property type="entry name" value="NAD(P)-bd_dom_sf"/>
</dbReference>
<dbReference type="Pfam" id="PF02558">
    <property type="entry name" value="ApbA"/>
    <property type="match status" value="1"/>
</dbReference>
<keyword evidence="13" id="KW-1185">Reference proteome</keyword>
<dbReference type="InterPro" id="IPR008927">
    <property type="entry name" value="6-PGluconate_DH-like_C_sf"/>
</dbReference>
<dbReference type="InterPro" id="IPR013328">
    <property type="entry name" value="6PGD_dom2"/>
</dbReference>
<comment type="similarity">
    <text evidence="2 9">Belongs to the ketopantoate reductase family.</text>
</comment>
<dbReference type="GO" id="GO:0008677">
    <property type="term" value="F:2-dehydropantoate 2-reductase activity"/>
    <property type="evidence" value="ECO:0007669"/>
    <property type="project" value="UniProtKB-EC"/>
</dbReference>
<evidence type="ECO:0000313" key="12">
    <source>
        <dbReference type="EMBL" id="RTE55458.1"/>
    </source>
</evidence>
<dbReference type="AlphaFoldDB" id="A0A430K8R4"/>
<dbReference type="Pfam" id="PF08546">
    <property type="entry name" value="ApbA_C"/>
    <property type="match status" value="1"/>
</dbReference>
<dbReference type="NCBIfam" id="TIGR00745">
    <property type="entry name" value="apbA_panE"/>
    <property type="match status" value="1"/>
</dbReference>
<evidence type="ECO:0000256" key="4">
    <source>
        <dbReference type="ARBA" id="ARBA00019465"/>
    </source>
</evidence>
<keyword evidence="9" id="KW-0566">Pantothenate biosynthesis</keyword>
<dbReference type="UniPathway" id="UPA00028">
    <property type="reaction ID" value="UER00004"/>
</dbReference>
<dbReference type="InterPro" id="IPR003710">
    <property type="entry name" value="ApbA"/>
</dbReference>
<gene>
    <name evidence="12" type="ORF">EHW67_02510</name>
</gene>
<dbReference type="Gene3D" id="1.10.1040.10">
    <property type="entry name" value="N-(1-d-carboxylethyl)-l-norvaline Dehydrogenase, domain 2"/>
    <property type="match status" value="1"/>
</dbReference>
<dbReference type="OrthoDB" id="9796561at2"/>
<dbReference type="Proteomes" id="UP000267585">
    <property type="component" value="Unassembled WGS sequence"/>
</dbReference>
<name>A0A430K8R4_9FLAO</name>
<dbReference type="PANTHER" id="PTHR21708">
    <property type="entry name" value="PROBABLE 2-DEHYDROPANTOATE 2-REDUCTASE"/>
    <property type="match status" value="1"/>
</dbReference>
<keyword evidence="6 9" id="KW-0560">Oxidoreductase</keyword>
<sequence>MKIGILGMGGVGSFIGAKLTKHYENDENTQIFFICRNETKEAIVNNGLTLIAADKTINSRPYLVSDKPDEIGLLDILIIATKSYALGTAISDYQDCLKDDTIIIPLQNGVNAKNIIEKNIDHDSTKILEGCIYIVSNIEEPGIVKHMGGPGKIFFGNNDNHDFGWVGDILAKGGLDVTYTKDIQEILWKKYLFVSPLSTMSTALHISLGELAEDSIHMAKLKKMMIEVQELASKHKVTLTKEDIEASLAMLSKFPYKSKTSLQLDFENRNSNTEKNILVDFVIENGEKFGVDTDHYQEMNNIINTTRKS</sequence>
<proteinExistence type="inferred from homology"/>
<feature type="domain" description="Ketopantoate reductase C-terminal" evidence="11">
    <location>
        <begin position="182"/>
        <end position="303"/>
    </location>
</feature>
<dbReference type="InterPro" id="IPR013752">
    <property type="entry name" value="KPA_reductase"/>
</dbReference>
<dbReference type="PANTHER" id="PTHR21708:SF26">
    <property type="entry name" value="2-DEHYDROPANTOATE 2-REDUCTASE"/>
    <property type="match status" value="1"/>
</dbReference>
<comment type="function">
    <text evidence="9">Catalyzes the NADPH-dependent reduction of ketopantoate into pantoic acid.</text>
</comment>
<accession>A0A430K8R4</accession>
<dbReference type="EMBL" id="RQPJ01000001">
    <property type="protein sequence ID" value="RTE55458.1"/>
    <property type="molecule type" value="Genomic_DNA"/>
</dbReference>
<protein>
    <recommendedName>
        <fullName evidence="4 9">2-dehydropantoate 2-reductase</fullName>
        <ecNumber evidence="3 9">1.1.1.169</ecNumber>
    </recommendedName>
    <alternativeName>
        <fullName evidence="7 9">Ketopantoate reductase</fullName>
    </alternativeName>
</protein>
<keyword evidence="5 9" id="KW-0521">NADP</keyword>
<comment type="pathway">
    <text evidence="1 9">Cofactor biosynthesis; (R)-pantothenate biosynthesis; (R)-pantoate from 3-methyl-2-oxobutanoate: step 2/2.</text>
</comment>
<evidence type="ECO:0000313" key="13">
    <source>
        <dbReference type="Proteomes" id="UP000267585"/>
    </source>
</evidence>
<evidence type="ECO:0000259" key="10">
    <source>
        <dbReference type="Pfam" id="PF02558"/>
    </source>
</evidence>
<feature type="domain" description="Ketopantoate reductase N-terminal" evidence="10">
    <location>
        <begin position="3"/>
        <end position="159"/>
    </location>
</feature>
<dbReference type="SUPFAM" id="SSF48179">
    <property type="entry name" value="6-phosphogluconate dehydrogenase C-terminal domain-like"/>
    <property type="match status" value="1"/>
</dbReference>
<evidence type="ECO:0000256" key="2">
    <source>
        <dbReference type="ARBA" id="ARBA00007870"/>
    </source>
</evidence>
<comment type="catalytic activity">
    <reaction evidence="8 9">
        <text>(R)-pantoate + NADP(+) = 2-dehydropantoate + NADPH + H(+)</text>
        <dbReference type="Rhea" id="RHEA:16233"/>
        <dbReference type="ChEBI" id="CHEBI:11561"/>
        <dbReference type="ChEBI" id="CHEBI:15378"/>
        <dbReference type="ChEBI" id="CHEBI:15980"/>
        <dbReference type="ChEBI" id="CHEBI:57783"/>
        <dbReference type="ChEBI" id="CHEBI:58349"/>
        <dbReference type="EC" id="1.1.1.169"/>
    </reaction>
</comment>
<evidence type="ECO:0000256" key="1">
    <source>
        <dbReference type="ARBA" id="ARBA00004994"/>
    </source>
</evidence>
<dbReference type="Gene3D" id="3.40.50.720">
    <property type="entry name" value="NAD(P)-binding Rossmann-like Domain"/>
    <property type="match status" value="1"/>
</dbReference>
<dbReference type="GO" id="GO:0005737">
    <property type="term" value="C:cytoplasm"/>
    <property type="evidence" value="ECO:0007669"/>
    <property type="project" value="TreeGrafter"/>
</dbReference>
<organism evidence="12 13">
    <name type="scientific">Arenibacter aquaticus</name>
    <dbReference type="NCBI Taxonomy" id="2489054"/>
    <lineage>
        <taxon>Bacteria</taxon>
        <taxon>Pseudomonadati</taxon>
        <taxon>Bacteroidota</taxon>
        <taxon>Flavobacteriia</taxon>
        <taxon>Flavobacteriales</taxon>
        <taxon>Flavobacteriaceae</taxon>
        <taxon>Arenibacter</taxon>
    </lineage>
</organism>
<evidence type="ECO:0000256" key="3">
    <source>
        <dbReference type="ARBA" id="ARBA00013014"/>
    </source>
</evidence>
<evidence type="ECO:0000256" key="7">
    <source>
        <dbReference type="ARBA" id="ARBA00032024"/>
    </source>
</evidence>
<evidence type="ECO:0000259" key="11">
    <source>
        <dbReference type="Pfam" id="PF08546"/>
    </source>
</evidence>
<reference evidence="12 13" key="1">
    <citation type="submission" date="2018-11" db="EMBL/GenBank/DDBJ databases">
        <title>Arenibacter aquaticus sp.nov., a marine bacterium isolated from surface seawater in the South China Sea.</title>
        <authorList>
            <person name="Guo J."/>
            <person name="Sun J."/>
        </authorList>
    </citation>
    <scope>NUCLEOTIDE SEQUENCE [LARGE SCALE GENOMIC DNA]</scope>
    <source>
        <strain evidence="12 13">GUO666</strain>
    </source>
</reference>
<dbReference type="EC" id="1.1.1.169" evidence="3 9"/>
<dbReference type="GO" id="GO:0015940">
    <property type="term" value="P:pantothenate biosynthetic process"/>
    <property type="evidence" value="ECO:0007669"/>
    <property type="project" value="UniProtKB-UniPathway"/>
</dbReference>
<evidence type="ECO:0000256" key="8">
    <source>
        <dbReference type="ARBA" id="ARBA00048793"/>
    </source>
</evidence>
<dbReference type="SUPFAM" id="SSF51735">
    <property type="entry name" value="NAD(P)-binding Rossmann-fold domains"/>
    <property type="match status" value="1"/>
</dbReference>
<evidence type="ECO:0000256" key="5">
    <source>
        <dbReference type="ARBA" id="ARBA00022857"/>
    </source>
</evidence>
<evidence type="ECO:0000256" key="9">
    <source>
        <dbReference type="RuleBase" id="RU362068"/>
    </source>
</evidence>
<evidence type="ECO:0000256" key="6">
    <source>
        <dbReference type="ARBA" id="ARBA00023002"/>
    </source>
</evidence>
<dbReference type="RefSeq" id="WP_126160761.1">
    <property type="nucleotide sequence ID" value="NZ_RQPJ01000001.1"/>
</dbReference>